<evidence type="ECO:0000313" key="2">
    <source>
        <dbReference type="Proteomes" id="UP000001542"/>
    </source>
</evidence>
<accession>A2FLI1</accession>
<dbReference type="InParanoid" id="A2FLI1"/>
<dbReference type="KEGG" id="tva:4751959"/>
<evidence type="ECO:0000313" key="1">
    <source>
        <dbReference type="EMBL" id="EAX94231.1"/>
    </source>
</evidence>
<organism evidence="1 2">
    <name type="scientific">Trichomonas vaginalis (strain ATCC PRA-98 / G3)</name>
    <dbReference type="NCBI Taxonomy" id="412133"/>
    <lineage>
        <taxon>Eukaryota</taxon>
        <taxon>Metamonada</taxon>
        <taxon>Parabasalia</taxon>
        <taxon>Trichomonadida</taxon>
        <taxon>Trichomonadidae</taxon>
        <taxon>Trichomonas</taxon>
    </lineage>
</organism>
<dbReference type="AlphaFoldDB" id="A2FLI1"/>
<keyword evidence="2" id="KW-1185">Reference proteome</keyword>
<dbReference type="EMBL" id="DS113869">
    <property type="protein sequence ID" value="EAX94231.1"/>
    <property type="molecule type" value="Genomic_DNA"/>
</dbReference>
<dbReference type="Proteomes" id="UP000001542">
    <property type="component" value="Unassembled WGS sequence"/>
</dbReference>
<protein>
    <submittedName>
        <fullName evidence="1">Uncharacterized protein</fullName>
    </submittedName>
</protein>
<name>A2FLI1_TRIV3</name>
<gene>
    <name evidence="1" type="ORF">TVAG_001480</name>
</gene>
<proteinExistence type="predicted"/>
<dbReference type="VEuPathDB" id="TrichDB:TVAGG3_0616570"/>
<sequence>MELIQIDDFEENGEMVDLHLENFRDGSGFEEIDKQNILLSCILFCATDQQRLRMGISKEKTKELFAAQRNVVQKSEFIKNAVREFIGDNEHRIRILSPLL</sequence>
<reference evidence="1" key="2">
    <citation type="journal article" date="2007" name="Science">
        <title>Draft genome sequence of the sexually transmitted pathogen Trichomonas vaginalis.</title>
        <authorList>
            <person name="Carlton J.M."/>
            <person name="Hirt R.P."/>
            <person name="Silva J.C."/>
            <person name="Delcher A.L."/>
            <person name="Schatz M."/>
            <person name="Zhao Q."/>
            <person name="Wortman J.R."/>
            <person name="Bidwell S.L."/>
            <person name="Alsmark U.C.M."/>
            <person name="Besteiro S."/>
            <person name="Sicheritz-Ponten T."/>
            <person name="Noel C.J."/>
            <person name="Dacks J.B."/>
            <person name="Foster P.G."/>
            <person name="Simillion C."/>
            <person name="Van de Peer Y."/>
            <person name="Miranda-Saavedra D."/>
            <person name="Barton G.J."/>
            <person name="Westrop G.D."/>
            <person name="Mueller S."/>
            <person name="Dessi D."/>
            <person name="Fiori P.L."/>
            <person name="Ren Q."/>
            <person name="Paulsen I."/>
            <person name="Zhang H."/>
            <person name="Bastida-Corcuera F.D."/>
            <person name="Simoes-Barbosa A."/>
            <person name="Brown M.T."/>
            <person name="Hayes R.D."/>
            <person name="Mukherjee M."/>
            <person name="Okumura C.Y."/>
            <person name="Schneider R."/>
            <person name="Smith A.J."/>
            <person name="Vanacova S."/>
            <person name="Villalvazo M."/>
            <person name="Haas B.J."/>
            <person name="Pertea M."/>
            <person name="Feldblyum T.V."/>
            <person name="Utterback T.R."/>
            <person name="Shu C.L."/>
            <person name="Osoegawa K."/>
            <person name="de Jong P.J."/>
            <person name="Hrdy I."/>
            <person name="Horvathova L."/>
            <person name="Zubacova Z."/>
            <person name="Dolezal P."/>
            <person name="Malik S.B."/>
            <person name="Logsdon J.M. Jr."/>
            <person name="Henze K."/>
            <person name="Gupta A."/>
            <person name="Wang C.C."/>
            <person name="Dunne R.L."/>
            <person name="Upcroft J.A."/>
            <person name="Upcroft P."/>
            <person name="White O."/>
            <person name="Salzberg S.L."/>
            <person name="Tang P."/>
            <person name="Chiu C.-H."/>
            <person name="Lee Y.-S."/>
            <person name="Embley T.M."/>
            <person name="Coombs G.H."/>
            <person name="Mottram J.C."/>
            <person name="Tachezy J."/>
            <person name="Fraser-Liggett C.M."/>
            <person name="Johnson P.J."/>
        </authorList>
    </citation>
    <scope>NUCLEOTIDE SEQUENCE [LARGE SCALE GENOMIC DNA]</scope>
    <source>
        <strain evidence="1">G3</strain>
    </source>
</reference>
<dbReference type="RefSeq" id="XP_001307161.1">
    <property type="nucleotide sequence ID" value="XM_001307160.1"/>
</dbReference>
<reference evidence="1" key="1">
    <citation type="submission" date="2006-10" db="EMBL/GenBank/DDBJ databases">
        <authorList>
            <person name="Amadeo P."/>
            <person name="Zhao Q."/>
            <person name="Wortman J."/>
            <person name="Fraser-Liggett C."/>
            <person name="Carlton J."/>
        </authorList>
    </citation>
    <scope>NUCLEOTIDE SEQUENCE</scope>
    <source>
        <strain evidence="1">G3</strain>
    </source>
</reference>
<dbReference type="VEuPathDB" id="TrichDB:TVAG_001480"/>